<evidence type="ECO:0000313" key="3">
    <source>
        <dbReference type="EMBL" id="QDZ16169.1"/>
    </source>
</evidence>
<protein>
    <submittedName>
        <fullName evidence="3">Winged helix-turn-helix transcriptional regulator</fullName>
    </submittedName>
</protein>
<dbReference type="Gene3D" id="1.10.10.10">
    <property type="entry name" value="Winged helix-like DNA-binding domain superfamily/Winged helix DNA-binding domain"/>
    <property type="match status" value="1"/>
</dbReference>
<dbReference type="OrthoDB" id="162531at2"/>
<sequence>MMSRSETKRPSTGVDASSPAALPAEAAGSASPLDNAGLLADLVTVQMQLFEAVDRRLRAELDLLLIALLPLRYIDRTPDCRVQELADGLGLTVGGASKSVDRLERSGWVERAAHPTDRRSSILELTEAGKGMLAKGLAIAADETSQRLGRALDPDQVVELGGMLRRLRVANADSQLDPPRR</sequence>
<keyword evidence="4" id="KW-1185">Reference proteome</keyword>
<dbReference type="Proteomes" id="UP000320216">
    <property type="component" value="Chromosome"/>
</dbReference>
<dbReference type="InterPro" id="IPR000835">
    <property type="entry name" value="HTH_MarR-typ"/>
</dbReference>
<evidence type="ECO:0000313" key="4">
    <source>
        <dbReference type="Proteomes" id="UP000320216"/>
    </source>
</evidence>
<organism evidence="3 4">
    <name type="scientific">Humibacter ginsenosidimutans</name>
    <dbReference type="NCBI Taxonomy" id="2599293"/>
    <lineage>
        <taxon>Bacteria</taxon>
        <taxon>Bacillati</taxon>
        <taxon>Actinomycetota</taxon>
        <taxon>Actinomycetes</taxon>
        <taxon>Micrococcales</taxon>
        <taxon>Microbacteriaceae</taxon>
        <taxon>Humibacter</taxon>
    </lineage>
</organism>
<evidence type="ECO:0000256" key="1">
    <source>
        <dbReference type="SAM" id="MobiDB-lite"/>
    </source>
</evidence>
<proteinExistence type="predicted"/>
<dbReference type="SMART" id="SM00347">
    <property type="entry name" value="HTH_MARR"/>
    <property type="match status" value="1"/>
</dbReference>
<feature type="region of interest" description="Disordered" evidence="1">
    <location>
        <begin position="1"/>
        <end position="28"/>
    </location>
</feature>
<evidence type="ECO:0000259" key="2">
    <source>
        <dbReference type="PROSITE" id="PS50995"/>
    </source>
</evidence>
<dbReference type="RefSeq" id="WP_146322173.1">
    <property type="nucleotide sequence ID" value="NZ_CP042305.1"/>
</dbReference>
<accession>A0A5B8M7K3</accession>
<dbReference type="KEGG" id="huw:FPZ11_16625"/>
<dbReference type="SUPFAM" id="SSF46785">
    <property type="entry name" value="Winged helix' DNA-binding domain"/>
    <property type="match status" value="1"/>
</dbReference>
<dbReference type="GO" id="GO:0006950">
    <property type="term" value="P:response to stress"/>
    <property type="evidence" value="ECO:0007669"/>
    <property type="project" value="TreeGrafter"/>
</dbReference>
<dbReference type="Pfam" id="PF12802">
    <property type="entry name" value="MarR_2"/>
    <property type="match status" value="1"/>
</dbReference>
<dbReference type="InterPro" id="IPR039422">
    <property type="entry name" value="MarR/SlyA-like"/>
</dbReference>
<dbReference type="AlphaFoldDB" id="A0A5B8M7K3"/>
<dbReference type="PANTHER" id="PTHR33164:SF94">
    <property type="entry name" value="TRANSCRIPTIONAL REGULATORY PROTEIN-RELATED"/>
    <property type="match status" value="1"/>
</dbReference>
<dbReference type="PANTHER" id="PTHR33164">
    <property type="entry name" value="TRANSCRIPTIONAL REGULATOR, MARR FAMILY"/>
    <property type="match status" value="1"/>
</dbReference>
<dbReference type="InterPro" id="IPR036388">
    <property type="entry name" value="WH-like_DNA-bd_sf"/>
</dbReference>
<name>A0A5B8M7K3_9MICO</name>
<dbReference type="PRINTS" id="PR00598">
    <property type="entry name" value="HTHMARR"/>
</dbReference>
<dbReference type="PROSITE" id="PS50995">
    <property type="entry name" value="HTH_MARR_2"/>
    <property type="match status" value="1"/>
</dbReference>
<feature type="compositionally biased region" description="Low complexity" evidence="1">
    <location>
        <begin position="16"/>
        <end position="28"/>
    </location>
</feature>
<dbReference type="InterPro" id="IPR036390">
    <property type="entry name" value="WH_DNA-bd_sf"/>
</dbReference>
<feature type="domain" description="HTH marR-type" evidence="2">
    <location>
        <begin position="35"/>
        <end position="169"/>
    </location>
</feature>
<dbReference type="GO" id="GO:0003700">
    <property type="term" value="F:DNA-binding transcription factor activity"/>
    <property type="evidence" value="ECO:0007669"/>
    <property type="project" value="InterPro"/>
</dbReference>
<reference evidence="3 4" key="1">
    <citation type="submission" date="2019-07" db="EMBL/GenBank/DDBJ databases">
        <title>Full genome sequence of Humibacter sp. WJ7-1.</title>
        <authorList>
            <person name="Im W.-T."/>
        </authorList>
    </citation>
    <scope>NUCLEOTIDE SEQUENCE [LARGE SCALE GENOMIC DNA]</scope>
    <source>
        <strain evidence="3 4">WJ7-1</strain>
    </source>
</reference>
<dbReference type="EMBL" id="CP042305">
    <property type="protein sequence ID" value="QDZ16169.1"/>
    <property type="molecule type" value="Genomic_DNA"/>
</dbReference>
<gene>
    <name evidence="3" type="ORF">FPZ11_16625</name>
</gene>